<feature type="compositionally biased region" description="Acidic residues" evidence="12">
    <location>
        <begin position="266"/>
        <end position="278"/>
    </location>
</feature>
<dbReference type="SMART" id="SM00490">
    <property type="entry name" value="HELICc"/>
    <property type="match status" value="1"/>
</dbReference>
<dbReference type="Gene3D" id="3.40.50.300">
    <property type="entry name" value="P-loop containing nucleotide triphosphate hydrolases"/>
    <property type="match status" value="2"/>
</dbReference>
<reference evidence="15 16" key="1">
    <citation type="submission" date="2016-03" db="EMBL/GenBank/DDBJ databases">
        <title>Comparative genomics of Pseudogymnoascus destructans, the fungus causing white-nose syndrome of bats.</title>
        <authorList>
            <person name="Palmer J.M."/>
            <person name="Drees K.P."/>
            <person name="Foster J.T."/>
            <person name="Lindner D.L."/>
        </authorList>
    </citation>
    <scope>NUCLEOTIDE SEQUENCE [LARGE SCALE GENOMIC DNA]</scope>
    <source>
        <strain evidence="15 16">UAMH 10579</strain>
    </source>
</reference>
<dbReference type="GO" id="GO:0006260">
    <property type="term" value="P:DNA replication"/>
    <property type="evidence" value="ECO:0007669"/>
    <property type="project" value="InterPro"/>
</dbReference>
<feature type="compositionally biased region" description="Basic and acidic residues" evidence="12">
    <location>
        <begin position="255"/>
        <end position="265"/>
    </location>
</feature>
<evidence type="ECO:0000259" key="13">
    <source>
        <dbReference type="PROSITE" id="PS51192"/>
    </source>
</evidence>
<dbReference type="InterPro" id="IPR036388">
    <property type="entry name" value="WH-like_DNA-bd_sf"/>
</dbReference>
<reference evidence="16" key="2">
    <citation type="journal article" date="2018" name="Nat. Commun.">
        <title>Extreme sensitivity to ultraviolet light in the fungal pathogen causing white-nose syndrome of bats.</title>
        <authorList>
            <person name="Palmer J.M."/>
            <person name="Drees K.P."/>
            <person name="Foster J.T."/>
            <person name="Lindner D.L."/>
        </authorList>
    </citation>
    <scope>NUCLEOTIDE SEQUENCE [LARGE SCALE GENOMIC DNA]</scope>
    <source>
        <strain evidence="16">UAMH 10579</strain>
    </source>
</reference>
<evidence type="ECO:0000256" key="5">
    <source>
        <dbReference type="ARBA" id="ARBA00022806"/>
    </source>
</evidence>
<keyword evidence="9" id="KW-0539">Nucleus</keyword>
<dbReference type="Pfam" id="PF00270">
    <property type="entry name" value="DEAD"/>
    <property type="match status" value="1"/>
</dbReference>
<dbReference type="FunFam" id="3.40.50.300:FF:000537">
    <property type="entry name" value="Bloom syndrome RecQ-like helicase"/>
    <property type="match status" value="1"/>
</dbReference>
<feature type="compositionally biased region" description="Low complexity" evidence="12">
    <location>
        <begin position="506"/>
        <end position="522"/>
    </location>
</feature>
<gene>
    <name evidence="15" type="primary">SGS1</name>
    <name evidence="15" type="ORF">VE01_10795</name>
</gene>
<comment type="catalytic activity">
    <reaction evidence="10">
        <text>Couples ATP hydrolysis with the unwinding of duplex DNA by translocating in the 3'-5' direction.</text>
        <dbReference type="EC" id="5.6.2.4"/>
    </reaction>
</comment>
<feature type="compositionally biased region" description="Basic and acidic residues" evidence="12">
    <location>
        <begin position="90"/>
        <end position="99"/>
    </location>
</feature>
<keyword evidence="8" id="KW-0413">Isomerase</keyword>
<feature type="compositionally biased region" description="Polar residues" evidence="12">
    <location>
        <begin position="165"/>
        <end position="184"/>
    </location>
</feature>
<dbReference type="Pfam" id="PF09382">
    <property type="entry name" value="RQC"/>
    <property type="match status" value="1"/>
</dbReference>
<evidence type="ECO:0000256" key="4">
    <source>
        <dbReference type="ARBA" id="ARBA00022801"/>
    </source>
</evidence>
<evidence type="ECO:0000256" key="9">
    <source>
        <dbReference type="ARBA" id="ARBA00023242"/>
    </source>
</evidence>
<evidence type="ECO:0000256" key="3">
    <source>
        <dbReference type="ARBA" id="ARBA00022741"/>
    </source>
</evidence>
<dbReference type="SMART" id="SM00956">
    <property type="entry name" value="RQC"/>
    <property type="match status" value="1"/>
</dbReference>
<dbReference type="Pfam" id="PF00271">
    <property type="entry name" value="Helicase_C"/>
    <property type="match status" value="1"/>
</dbReference>
<dbReference type="GO" id="GO:0003677">
    <property type="term" value="F:DNA binding"/>
    <property type="evidence" value="ECO:0007669"/>
    <property type="project" value="UniProtKB-KW"/>
</dbReference>
<feature type="compositionally biased region" description="Polar residues" evidence="12">
    <location>
        <begin position="67"/>
        <end position="83"/>
    </location>
</feature>
<dbReference type="Gene3D" id="1.10.10.10">
    <property type="entry name" value="Winged helix-like DNA-binding domain superfamily/Winged helix DNA-binding domain"/>
    <property type="match status" value="1"/>
</dbReference>
<feature type="compositionally biased region" description="Gly residues" evidence="12">
    <location>
        <begin position="1802"/>
        <end position="1820"/>
    </location>
</feature>
<evidence type="ECO:0000256" key="10">
    <source>
        <dbReference type="ARBA" id="ARBA00034617"/>
    </source>
</evidence>
<dbReference type="GO" id="GO:0005524">
    <property type="term" value="F:ATP binding"/>
    <property type="evidence" value="ECO:0007669"/>
    <property type="project" value="UniProtKB-KW"/>
</dbReference>
<dbReference type="CDD" id="cd18794">
    <property type="entry name" value="SF2_C_RecQ"/>
    <property type="match status" value="1"/>
</dbReference>
<evidence type="ECO:0000313" key="15">
    <source>
        <dbReference type="EMBL" id="PQM43899.1"/>
    </source>
</evidence>
<dbReference type="GO" id="GO:0009378">
    <property type="term" value="F:four-way junction helicase activity"/>
    <property type="evidence" value="ECO:0007669"/>
    <property type="project" value="TreeGrafter"/>
</dbReference>
<dbReference type="GO" id="GO:0005694">
    <property type="term" value="C:chromosome"/>
    <property type="evidence" value="ECO:0007669"/>
    <property type="project" value="TreeGrafter"/>
</dbReference>
<dbReference type="SMART" id="SM00487">
    <property type="entry name" value="DEXDc"/>
    <property type="match status" value="1"/>
</dbReference>
<evidence type="ECO:0000256" key="6">
    <source>
        <dbReference type="ARBA" id="ARBA00022840"/>
    </source>
</evidence>
<sequence length="1827" mass="203498">MTLHNLDSHISWLLQSKPTVVSCGALVHRSIATAATLQKRSPDVSVEDTNTTHLERQRLRFDPQLEADNSTRLGYTNPSSDINQAGPPRETVRKAEESNMARLASASRSSRPKLLHNQQTPVGAPGTTTPSSIAAAYAASFHKDGTSAGTPSRQPTSAFPKISHAPQTPRQTPGQLPRQQPQFSSASYANIEPVDLTGDEEVVRSSSLEEFGEPQSLWREDYAAKASPRRGTKRKSDEMTRERPRKELMTTSSQKENRRPARLSEEFIDIDTLLEPDEPPPPYSTVDSKTRNQKRTNQPIKPSVEAANSGPEFEEQYHVVETVSRTETRTRRALSRVASHDTPGNASENKRSLCAMASPTFQNVTNAGIVGGLKKENSPFKQLTDRSISPSVKTARNNQILPKDRIIEDSEDDDLISQAEWADAHIPEPMKVDSPVRRTVFKSPSKERSAEHKSLGHLENEPPLFGTDASRNGPVKSAAVGNVKQESFPSPFQRDSPTRLATSQTIPKQSAASSQQIPSSSSPEEDKRLFGIFLDKPSHIQQLLSLLNEKLQENRRVMCEYFDAGEIAPGHMKLEREKLAKQRNAATDLLPLYEEHAKLSNQKEKTKADYFAYLETSRDVGGFENEIPLITHNINKIETRIASLIRACGVTANDLSAIGGLTNGSKQAQLQRHTDKGKESTELLGSRTPSSIYCDSQIVHQTQMPSNGTQPTTNQKPTAVKEYHPVNGGSSSTFQANMSTEFRRNAQNSHQSDRMDYQPSMMQSAPGRFDCPEDYEDEDEMLGNFDPITRNMDEEDYGASDDDDDMIEFAESWDRGEASSGRVAADTHELSMPPPSTPSASRRPKLDSSKDMSLPVDAGSAALMRHKWSGEVKQKLTARFHLRGFRQNQLEAINATLGGKDTFVLMPTGGGKSLCYQLPAIIRSGTTQGVTIVISPLLSLMQDQVDHLQKLGIQAFVINSEVTQSYKNMVMSGLEERIPEDFVELLYVTPEMVTKSEAILSKFASLHRRHKLARIVIDEAHCVSQWGHDFRPDYKELGEVRARFPGVPIMALTATATENVKVDVIHNLSMEGCEQYSQSFNRPNLTYEVRPKPKHEELMESIVDIITKKYKGQTGIIYALSRKNCEKVADELSSRYKIKACHYHAALKPIEKKRVQQDWQAGKWQVIVATIAFGMGIDKANVRFVIHHTIPKSLEGYYQETGRAGRDGKLSGCYLFYGYQDTTVLRKFIEDGDGSPEQKERQRSMLNRMSQFCENRVDCRRVEVLAYFGERFQKEDCNGTCDNCNSTSVYEAVDRSKETRIALSIVRQLHTENLTLVNYADIMRGNRANKSAKIVSLNLDKMSLFGQVKHLHKNEVESLLYRLVSENALKEVNQINRAGFATAYLKLGKSFQDFFTGRRKIKVSVRVSSPGAAKAIRPNKASQARSEFTGVAAARGGQHHPQSTNVSSPVSMAANRRKGKNPYIDDEAEEDEEEEEESDNYGFEDGFIVPDDHVSTDDEEDDDFEPVRQGKKPALFQRSKRDVGPRITNDVMMTEANLSDLHKHVINNFIIEAKKLDEEIRNSRGIRKPIFTETQLRVMCINWMLELKDIKRIEGVNQEQVEKFGSRFVALIRRFHTEYDAMMRHNEDRDIDQNHRNVIDLVSDNDDDEFNDNDDDEEADEEEISQGETSQWFQNHQINSATQAFNQRLAATMPPPEEDEEVSDGEPIRPAMTQAPTRGRGGKARGGSRKPYARRASGGSTGGAAKAPRARAGGSRKRSSGAGNGAAGPSKRAAPKAPSRGLPVERRGGGTATVMSNFVQRDGGGGSWQRAGQGSGGLPGIGMMPTR</sequence>
<evidence type="ECO:0000256" key="8">
    <source>
        <dbReference type="ARBA" id="ARBA00023235"/>
    </source>
</evidence>
<feature type="compositionally biased region" description="Acidic residues" evidence="12">
    <location>
        <begin position="793"/>
        <end position="808"/>
    </location>
</feature>
<dbReference type="PROSITE" id="PS51194">
    <property type="entry name" value="HELICASE_CTER"/>
    <property type="match status" value="1"/>
</dbReference>
<dbReference type="CDD" id="cd17920">
    <property type="entry name" value="DEXHc_RecQ"/>
    <property type="match status" value="1"/>
</dbReference>
<dbReference type="FunFam" id="3.40.50.300:FF:001975">
    <property type="entry name" value="ATP-dependent DNA helicase"/>
    <property type="match status" value="1"/>
</dbReference>
<dbReference type="RefSeq" id="XP_059320229.1">
    <property type="nucleotide sequence ID" value="XM_059464246.1"/>
</dbReference>
<feature type="compositionally biased region" description="Acidic residues" evidence="12">
    <location>
        <begin position="1464"/>
        <end position="1479"/>
    </location>
</feature>
<feature type="compositionally biased region" description="Basic residues" evidence="12">
    <location>
        <begin position="1720"/>
        <end position="1733"/>
    </location>
</feature>
<dbReference type="Proteomes" id="UP000091956">
    <property type="component" value="Unassembled WGS sequence"/>
</dbReference>
<feature type="region of interest" description="Disordered" evidence="12">
    <location>
        <begin position="783"/>
        <end position="852"/>
    </location>
</feature>
<feature type="region of interest" description="Disordered" evidence="12">
    <location>
        <begin position="61"/>
        <end position="130"/>
    </location>
</feature>
<keyword evidence="7" id="KW-0238">DNA-binding</keyword>
<feature type="domain" description="Helicase ATP-binding" evidence="13">
    <location>
        <begin position="893"/>
        <end position="1074"/>
    </location>
</feature>
<feature type="region of interest" description="Disordered" evidence="12">
    <location>
        <begin position="428"/>
        <end position="525"/>
    </location>
</feature>
<evidence type="ECO:0000256" key="11">
    <source>
        <dbReference type="ARBA" id="ARBA00034808"/>
    </source>
</evidence>
<protein>
    <recommendedName>
        <fullName evidence="11">DNA 3'-5' helicase</fullName>
        <ecNumber evidence="11">5.6.2.4</ecNumber>
    </recommendedName>
</protein>
<feature type="region of interest" description="Disordered" evidence="12">
    <location>
        <begin position="219"/>
        <end position="349"/>
    </location>
</feature>
<evidence type="ECO:0000256" key="1">
    <source>
        <dbReference type="ARBA" id="ARBA00004123"/>
    </source>
</evidence>
<feature type="region of interest" description="Disordered" evidence="12">
    <location>
        <begin position="1433"/>
        <end position="1508"/>
    </location>
</feature>
<name>A0A2P6FGX6_9PEZI</name>
<dbReference type="InterPro" id="IPR018982">
    <property type="entry name" value="RQC_domain"/>
</dbReference>
<comment type="similarity">
    <text evidence="2">Belongs to the helicase family. RecQ subfamily.</text>
</comment>
<keyword evidence="16" id="KW-1185">Reference proteome</keyword>
<dbReference type="GO" id="GO:0000724">
    <property type="term" value="P:double-strand break repair via homologous recombination"/>
    <property type="evidence" value="ECO:0007669"/>
    <property type="project" value="TreeGrafter"/>
</dbReference>
<dbReference type="InterPro" id="IPR004589">
    <property type="entry name" value="DNA_helicase_ATP-dep_RecQ"/>
</dbReference>
<feature type="compositionally biased region" description="Acidic residues" evidence="12">
    <location>
        <begin position="1643"/>
        <end position="1665"/>
    </location>
</feature>
<feature type="compositionally biased region" description="Low complexity" evidence="12">
    <location>
        <begin position="1734"/>
        <end position="1753"/>
    </location>
</feature>
<keyword evidence="5 15" id="KW-0347">Helicase</keyword>
<dbReference type="PROSITE" id="PS51192">
    <property type="entry name" value="HELICASE_ATP_BIND_1"/>
    <property type="match status" value="1"/>
</dbReference>
<feature type="compositionally biased region" description="Polar residues" evidence="12">
    <location>
        <begin position="147"/>
        <end position="157"/>
    </location>
</feature>
<dbReference type="InterPro" id="IPR027417">
    <property type="entry name" value="P-loop_NTPase"/>
</dbReference>
<evidence type="ECO:0000256" key="12">
    <source>
        <dbReference type="SAM" id="MobiDB-lite"/>
    </source>
</evidence>
<dbReference type="InterPro" id="IPR044876">
    <property type="entry name" value="HRDC_dom_sf"/>
</dbReference>
<dbReference type="GO" id="GO:0043138">
    <property type="term" value="F:3'-5' DNA helicase activity"/>
    <property type="evidence" value="ECO:0007669"/>
    <property type="project" value="UniProtKB-EC"/>
</dbReference>
<feature type="compositionally biased region" description="Polar residues" evidence="12">
    <location>
        <begin position="1440"/>
        <end position="1450"/>
    </location>
</feature>
<feature type="region of interest" description="Disordered" evidence="12">
    <location>
        <begin position="1693"/>
        <end position="1827"/>
    </location>
</feature>
<dbReference type="InterPro" id="IPR014001">
    <property type="entry name" value="Helicase_ATP-bd"/>
</dbReference>
<evidence type="ECO:0000313" key="16">
    <source>
        <dbReference type="Proteomes" id="UP000091956"/>
    </source>
</evidence>
<dbReference type="PANTHER" id="PTHR13710">
    <property type="entry name" value="DNA HELICASE RECQ FAMILY MEMBER"/>
    <property type="match status" value="1"/>
</dbReference>
<feature type="region of interest" description="Disordered" evidence="12">
    <location>
        <begin position="1641"/>
        <end position="1669"/>
    </location>
</feature>
<dbReference type="InterPro" id="IPR011545">
    <property type="entry name" value="DEAD/DEAH_box_helicase_dom"/>
</dbReference>
<feature type="compositionally biased region" description="Polar residues" evidence="12">
    <location>
        <begin position="484"/>
        <end position="505"/>
    </location>
</feature>
<feature type="region of interest" description="Disordered" evidence="12">
    <location>
        <begin position="666"/>
        <end position="687"/>
    </location>
</feature>
<keyword evidence="6" id="KW-0067">ATP-binding</keyword>
<comment type="subcellular location">
    <subcellularLocation>
        <location evidence="1">Nucleus</location>
    </subcellularLocation>
</comment>
<dbReference type="PANTHER" id="PTHR13710:SF153">
    <property type="entry name" value="RECQ-LIKE DNA HELICASE BLM"/>
    <property type="match status" value="1"/>
</dbReference>
<feature type="compositionally biased region" description="Basic and acidic residues" evidence="12">
    <location>
        <begin position="672"/>
        <end position="681"/>
    </location>
</feature>
<dbReference type="InterPro" id="IPR002464">
    <property type="entry name" value="DNA/RNA_helicase_DEAH_CS"/>
</dbReference>
<dbReference type="SUPFAM" id="SSF52540">
    <property type="entry name" value="P-loop containing nucleoside triphosphate hydrolases"/>
    <property type="match status" value="2"/>
</dbReference>
<dbReference type="InterPro" id="IPR032284">
    <property type="entry name" value="RecQ_Zn-bd"/>
</dbReference>
<dbReference type="Pfam" id="PF16124">
    <property type="entry name" value="RecQ_Zn_bind"/>
    <property type="match status" value="1"/>
</dbReference>
<dbReference type="NCBIfam" id="TIGR00614">
    <property type="entry name" value="recQ_fam"/>
    <property type="match status" value="1"/>
</dbReference>
<feature type="domain" description="Helicase C-terminal" evidence="14">
    <location>
        <begin position="1101"/>
        <end position="1247"/>
    </location>
</feature>
<dbReference type="InterPro" id="IPR001650">
    <property type="entry name" value="Helicase_C-like"/>
</dbReference>
<dbReference type="GO" id="GO:0005634">
    <property type="term" value="C:nucleus"/>
    <property type="evidence" value="ECO:0007669"/>
    <property type="project" value="UniProtKB-SubCell"/>
</dbReference>
<dbReference type="GO" id="GO:0016787">
    <property type="term" value="F:hydrolase activity"/>
    <property type="evidence" value="ECO:0007669"/>
    <property type="project" value="UniProtKB-KW"/>
</dbReference>
<evidence type="ECO:0000259" key="14">
    <source>
        <dbReference type="PROSITE" id="PS51194"/>
    </source>
</evidence>
<feature type="compositionally biased region" description="Basic and acidic residues" evidence="12">
    <location>
        <begin position="234"/>
        <end position="248"/>
    </location>
</feature>
<feature type="compositionally biased region" description="Basic and acidic residues" evidence="12">
    <location>
        <begin position="444"/>
        <end position="460"/>
    </location>
</feature>
<dbReference type="STRING" id="342668.A0A2P6FGX6"/>
<accession>A0A2P6FGX6</accession>
<evidence type="ECO:0000256" key="7">
    <source>
        <dbReference type="ARBA" id="ARBA00023125"/>
    </source>
</evidence>
<feature type="region of interest" description="Disordered" evidence="12">
    <location>
        <begin position="144"/>
        <end position="184"/>
    </location>
</feature>
<dbReference type="GO" id="GO:0005737">
    <property type="term" value="C:cytoplasm"/>
    <property type="evidence" value="ECO:0007669"/>
    <property type="project" value="TreeGrafter"/>
</dbReference>
<dbReference type="GeneID" id="84234344"/>
<proteinExistence type="inferred from homology"/>
<keyword evidence="3" id="KW-0547">Nucleotide-binding</keyword>
<dbReference type="EMBL" id="KV460233">
    <property type="protein sequence ID" value="PQM43899.1"/>
    <property type="molecule type" value="Genomic_DNA"/>
</dbReference>
<evidence type="ECO:0000256" key="2">
    <source>
        <dbReference type="ARBA" id="ARBA00005446"/>
    </source>
</evidence>
<dbReference type="PROSITE" id="PS00690">
    <property type="entry name" value="DEAH_ATP_HELICASE"/>
    <property type="match status" value="1"/>
</dbReference>
<organism evidence="15 16">
    <name type="scientific">Pseudogymnoascus verrucosus</name>
    <dbReference type="NCBI Taxonomy" id="342668"/>
    <lineage>
        <taxon>Eukaryota</taxon>
        <taxon>Fungi</taxon>
        <taxon>Dikarya</taxon>
        <taxon>Ascomycota</taxon>
        <taxon>Pezizomycotina</taxon>
        <taxon>Leotiomycetes</taxon>
        <taxon>Thelebolales</taxon>
        <taxon>Thelebolaceae</taxon>
        <taxon>Pseudogymnoascus</taxon>
    </lineage>
</organism>
<dbReference type="EC" id="5.6.2.4" evidence="11"/>
<dbReference type="Gene3D" id="1.10.150.80">
    <property type="entry name" value="HRDC domain"/>
    <property type="match status" value="1"/>
</dbReference>
<keyword evidence="4" id="KW-0378">Hydrolase</keyword>
<feature type="compositionally biased region" description="Polar residues" evidence="12">
    <location>
        <begin position="116"/>
        <end position="130"/>
    </location>
</feature>